<dbReference type="SUPFAM" id="SSF51735">
    <property type="entry name" value="NAD(P)-binding Rossmann-fold domains"/>
    <property type="match status" value="1"/>
</dbReference>
<dbReference type="EMBL" id="CP059399">
    <property type="protein sequence ID" value="QLY28753.1"/>
    <property type="molecule type" value="Genomic_DNA"/>
</dbReference>
<dbReference type="PRINTS" id="PR00080">
    <property type="entry name" value="SDRFAMILY"/>
</dbReference>
<sequence length="293" mass="30737">MNGPAPHERYDVAGKTVLITGAAQGIGRELAGLLYERGASIALADIDRHGAAAAAAALGPRALPLPADVSDRAAMRGVINSAVEHFGRLDVVVANAGVVPRPATLRTLDSADFDHVIDVNLTGVFNTVRPALDHIVAHRGHVVVVSSCAAFAPGMAGAPYMISKAGVEQLGRALRVELSPFGATAGVAYFGIVDTAMTHATLDGDELGHAFDDLLPWPLRRRITAEQAARSIADGIARRAPRTIAPSAGWSLYALLRGAVNVVLDARLTRDPRVHALLLAVEARFAELATQRL</sequence>
<dbReference type="GO" id="GO:0016491">
    <property type="term" value="F:oxidoreductase activity"/>
    <property type="evidence" value="ECO:0007669"/>
    <property type="project" value="UniProtKB-KW"/>
</dbReference>
<organism evidence="4 5">
    <name type="scientific">Nocardia huaxiensis</name>
    <dbReference type="NCBI Taxonomy" id="2755382"/>
    <lineage>
        <taxon>Bacteria</taxon>
        <taxon>Bacillati</taxon>
        <taxon>Actinomycetota</taxon>
        <taxon>Actinomycetes</taxon>
        <taxon>Mycobacteriales</taxon>
        <taxon>Nocardiaceae</taxon>
        <taxon>Nocardia</taxon>
    </lineage>
</organism>
<evidence type="ECO:0000256" key="2">
    <source>
        <dbReference type="ARBA" id="ARBA00023002"/>
    </source>
</evidence>
<proteinExistence type="inferred from homology"/>
<dbReference type="InterPro" id="IPR036291">
    <property type="entry name" value="NAD(P)-bd_dom_sf"/>
</dbReference>
<dbReference type="PANTHER" id="PTHR43391:SF94">
    <property type="entry name" value="OXIDOREDUCTASE-RELATED"/>
    <property type="match status" value="1"/>
</dbReference>
<keyword evidence="2" id="KW-0560">Oxidoreductase</keyword>
<protein>
    <submittedName>
        <fullName evidence="4">SDR family NAD(P)-dependent oxidoreductase</fullName>
    </submittedName>
</protein>
<evidence type="ECO:0000256" key="1">
    <source>
        <dbReference type="ARBA" id="ARBA00006484"/>
    </source>
</evidence>
<evidence type="ECO:0000313" key="5">
    <source>
        <dbReference type="Proteomes" id="UP000515512"/>
    </source>
</evidence>
<accession>A0A7D6V8A2</accession>
<evidence type="ECO:0000256" key="3">
    <source>
        <dbReference type="RuleBase" id="RU000363"/>
    </source>
</evidence>
<dbReference type="AlphaFoldDB" id="A0A7D6V8A2"/>
<dbReference type="Proteomes" id="UP000515512">
    <property type="component" value="Chromosome"/>
</dbReference>
<reference evidence="4 5" key="1">
    <citation type="submission" date="2020-07" db="EMBL/GenBank/DDBJ databases">
        <authorList>
            <person name="Zhuang K."/>
            <person name="Ran Y."/>
        </authorList>
    </citation>
    <scope>NUCLEOTIDE SEQUENCE [LARGE SCALE GENOMIC DNA]</scope>
    <source>
        <strain evidence="4 5">WCH-YHL-001</strain>
    </source>
</reference>
<dbReference type="NCBIfam" id="NF004526">
    <property type="entry name" value="PRK05872.1"/>
    <property type="match status" value="1"/>
</dbReference>
<dbReference type="RefSeq" id="WP_181579959.1">
    <property type="nucleotide sequence ID" value="NZ_CP059399.1"/>
</dbReference>
<dbReference type="InterPro" id="IPR002347">
    <property type="entry name" value="SDR_fam"/>
</dbReference>
<dbReference type="CDD" id="cd05233">
    <property type="entry name" value="SDR_c"/>
    <property type="match status" value="1"/>
</dbReference>
<dbReference type="Gene3D" id="3.40.50.720">
    <property type="entry name" value="NAD(P)-binding Rossmann-like Domain"/>
    <property type="match status" value="1"/>
</dbReference>
<comment type="similarity">
    <text evidence="1 3">Belongs to the short-chain dehydrogenases/reductases (SDR) family.</text>
</comment>
<name>A0A7D6V8A2_9NOCA</name>
<keyword evidence="5" id="KW-1185">Reference proteome</keyword>
<dbReference type="PRINTS" id="PR00081">
    <property type="entry name" value="GDHRDH"/>
</dbReference>
<dbReference type="Pfam" id="PF00106">
    <property type="entry name" value="adh_short"/>
    <property type="match status" value="1"/>
</dbReference>
<dbReference type="PANTHER" id="PTHR43391">
    <property type="entry name" value="RETINOL DEHYDROGENASE-RELATED"/>
    <property type="match status" value="1"/>
</dbReference>
<dbReference type="KEGG" id="nhu:H0264_25925"/>
<gene>
    <name evidence="4" type="ORF">H0264_25925</name>
</gene>
<evidence type="ECO:0000313" key="4">
    <source>
        <dbReference type="EMBL" id="QLY28753.1"/>
    </source>
</evidence>